<comment type="caution">
    <text evidence="2">The sequence shown here is derived from an EMBL/GenBank/DDBJ whole genome shotgun (WGS) entry which is preliminary data.</text>
</comment>
<dbReference type="InterPro" id="IPR007391">
    <property type="entry name" value="Vancomycin_resist_VanW"/>
</dbReference>
<gene>
    <name evidence="2" type="ORF">QYB95_03355</name>
</gene>
<dbReference type="InterPro" id="IPR052913">
    <property type="entry name" value="Glycopeptide_resist_protein"/>
</dbReference>
<reference evidence="2" key="1">
    <citation type="submission" date="2023-07" db="EMBL/GenBank/DDBJ databases">
        <title>Ureibacillus sp. isolated from freshwater well.</title>
        <authorList>
            <person name="Kirdat K."/>
            <person name="Bhatt A."/>
            <person name="Teware R."/>
            <person name="Bhavsar Y."/>
            <person name="Yadav A."/>
        </authorList>
    </citation>
    <scope>NUCLEOTIDE SEQUENCE</scope>
    <source>
        <strain evidence="2">BA0131</strain>
    </source>
</reference>
<name>A0ABT8GNQ4_9BACL</name>
<accession>A0ABT8GNQ4</accession>
<feature type="region of interest" description="Disordered" evidence="1">
    <location>
        <begin position="25"/>
        <end position="55"/>
    </location>
</feature>
<keyword evidence="3" id="KW-1185">Reference proteome</keyword>
<dbReference type="Pfam" id="PF04294">
    <property type="entry name" value="VanW"/>
    <property type="match status" value="1"/>
</dbReference>
<evidence type="ECO:0000313" key="3">
    <source>
        <dbReference type="Proteomes" id="UP001172743"/>
    </source>
</evidence>
<dbReference type="PANTHER" id="PTHR35788">
    <property type="entry name" value="EXPORTED PROTEIN-RELATED"/>
    <property type="match status" value="1"/>
</dbReference>
<evidence type="ECO:0000256" key="1">
    <source>
        <dbReference type="SAM" id="MobiDB-lite"/>
    </source>
</evidence>
<evidence type="ECO:0000313" key="2">
    <source>
        <dbReference type="EMBL" id="MDN4492566.1"/>
    </source>
</evidence>
<dbReference type="RefSeq" id="WP_301136683.1">
    <property type="nucleotide sequence ID" value="NZ_JAUHTQ010000002.1"/>
</dbReference>
<dbReference type="PANTHER" id="PTHR35788:SF1">
    <property type="entry name" value="EXPORTED PROTEIN"/>
    <property type="match status" value="1"/>
</dbReference>
<organism evidence="2 3">
    <name type="scientific">Ureibacillus aquaedulcis</name>
    <dbReference type="NCBI Taxonomy" id="3058421"/>
    <lineage>
        <taxon>Bacteria</taxon>
        <taxon>Bacillati</taxon>
        <taxon>Bacillota</taxon>
        <taxon>Bacilli</taxon>
        <taxon>Bacillales</taxon>
        <taxon>Caryophanaceae</taxon>
        <taxon>Ureibacillus</taxon>
    </lineage>
</organism>
<sequence>MKGIFIFIMFAVLVGCSNQTFNEEQSRVNSTGEEKHNEDDELVNDETPAKTDLEEEKPSYLINLIDPNTDEVITSISTKELGFHTDYASYVAQIEQLAKDLARGTETSEGYDQRMLLDRVDEAGELVKGSPMLVLKESELVESILAISPEGGNVELPLYVTETGYKRTEYDTLDDVTVASFTTYFDGSVAGRTHNINQSSDAISKVIVGVGDYFSFNTTVGPRTKETGYQEALEIINGEFVTGIGGGICQTSSTLFNAVDQLGVTYVERHHHSRDIGYVPPGRDATVSYGTLDFRFRNTTDFPFMIVSTTTENSITVEIQTSQDYAQ</sequence>
<proteinExistence type="predicted"/>
<dbReference type="PROSITE" id="PS51257">
    <property type="entry name" value="PROKAR_LIPOPROTEIN"/>
    <property type="match status" value="1"/>
</dbReference>
<dbReference type="EMBL" id="JAUHTQ010000002">
    <property type="protein sequence ID" value="MDN4492566.1"/>
    <property type="molecule type" value="Genomic_DNA"/>
</dbReference>
<protein>
    <submittedName>
        <fullName evidence="2">VanW family protein</fullName>
    </submittedName>
</protein>
<dbReference type="Proteomes" id="UP001172743">
    <property type="component" value="Unassembled WGS sequence"/>
</dbReference>